<keyword evidence="1" id="KW-0677">Repeat</keyword>
<reference evidence="3" key="2">
    <citation type="journal article" date="2023" name="Int. J. Mol. Sci.">
        <title>De Novo Assembly and Annotation of 11 Diverse Shrub Willow (Salix) Genomes Reveals Novel Gene Organization in Sex-Linked Regions.</title>
        <authorList>
            <person name="Hyden B."/>
            <person name="Feng K."/>
            <person name="Yates T.B."/>
            <person name="Jawdy S."/>
            <person name="Cereghino C."/>
            <person name="Smart L.B."/>
            <person name="Muchero W."/>
        </authorList>
    </citation>
    <scope>NUCLEOTIDE SEQUENCE</scope>
    <source>
        <tissue evidence="3">Shoot tip</tissue>
    </source>
</reference>
<dbReference type="FunFam" id="1.25.40.10:FF:000353">
    <property type="entry name" value="Pentatricopeptide repeat-containing protein At4g39530"/>
    <property type="match status" value="1"/>
</dbReference>
<dbReference type="NCBIfam" id="TIGR00756">
    <property type="entry name" value="PPR"/>
    <property type="match status" value="4"/>
</dbReference>
<protein>
    <submittedName>
        <fullName evidence="3">Uncharacterized protein</fullName>
    </submittedName>
</protein>
<dbReference type="InterPro" id="IPR046960">
    <property type="entry name" value="PPR_At4g14850-like_plant"/>
</dbReference>
<dbReference type="Gene3D" id="1.25.40.10">
    <property type="entry name" value="Tetratricopeptide repeat domain"/>
    <property type="match status" value="4"/>
</dbReference>
<evidence type="ECO:0000256" key="2">
    <source>
        <dbReference type="PROSITE-ProRule" id="PRU00708"/>
    </source>
</evidence>
<organism evidence="3 4">
    <name type="scientific">Salix purpurea</name>
    <name type="common">Purple osier willow</name>
    <dbReference type="NCBI Taxonomy" id="77065"/>
    <lineage>
        <taxon>Eukaryota</taxon>
        <taxon>Viridiplantae</taxon>
        <taxon>Streptophyta</taxon>
        <taxon>Embryophyta</taxon>
        <taxon>Tracheophyta</taxon>
        <taxon>Spermatophyta</taxon>
        <taxon>Magnoliopsida</taxon>
        <taxon>eudicotyledons</taxon>
        <taxon>Gunneridae</taxon>
        <taxon>Pentapetalae</taxon>
        <taxon>rosids</taxon>
        <taxon>fabids</taxon>
        <taxon>Malpighiales</taxon>
        <taxon>Salicaceae</taxon>
        <taxon>Saliceae</taxon>
        <taxon>Salix</taxon>
    </lineage>
</organism>
<evidence type="ECO:0000256" key="1">
    <source>
        <dbReference type="ARBA" id="ARBA00022737"/>
    </source>
</evidence>
<keyword evidence="4" id="KW-1185">Reference proteome</keyword>
<feature type="repeat" description="PPR" evidence="2">
    <location>
        <begin position="381"/>
        <end position="415"/>
    </location>
</feature>
<name>A0A9Q0X1I7_SALPP</name>
<dbReference type="PANTHER" id="PTHR47926">
    <property type="entry name" value="PENTATRICOPEPTIDE REPEAT-CONTAINING PROTEIN"/>
    <property type="match status" value="1"/>
</dbReference>
<dbReference type="Pfam" id="PF01535">
    <property type="entry name" value="PPR"/>
    <property type="match status" value="2"/>
</dbReference>
<dbReference type="FunFam" id="1.25.40.10:FF:000073">
    <property type="entry name" value="Pentatricopeptide repeat-containing protein chloroplastic"/>
    <property type="match status" value="1"/>
</dbReference>
<dbReference type="Pfam" id="PF20431">
    <property type="entry name" value="E_motif"/>
    <property type="match status" value="1"/>
</dbReference>
<dbReference type="Proteomes" id="UP001151532">
    <property type="component" value="Chromosome 5"/>
</dbReference>
<evidence type="ECO:0000313" key="4">
    <source>
        <dbReference type="Proteomes" id="UP001151532"/>
    </source>
</evidence>
<reference evidence="3" key="1">
    <citation type="submission" date="2022-11" db="EMBL/GenBank/DDBJ databases">
        <authorList>
            <person name="Hyden B.L."/>
            <person name="Feng K."/>
            <person name="Yates T."/>
            <person name="Jawdy S."/>
            <person name="Smart L.B."/>
            <person name="Muchero W."/>
        </authorList>
    </citation>
    <scope>NUCLEOTIDE SEQUENCE</scope>
    <source>
        <tissue evidence="3">Shoot tip</tissue>
    </source>
</reference>
<dbReference type="FunFam" id="1.25.40.10:FF:001815">
    <property type="entry name" value="Putative pentatricopeptide repeat-containing protein At1g56570"/>
    <property type="match status" value="1"/>
</dbReference>
<dbReference type="GO" id="GO:0009451">
    <property type="term" value="P:RNA modification"/>
    <property type="evidence" value="ECO:0007669"/>
    <property type="project" value="InterPro"/>
</dbReference>
<dbReference type="PANTHER" id="PTHR47926:SF448">
    <property type="entry name" value="PENTACOTRIPEPTIDE-REPEAT REGION OF PRORP DOMAIN-CONTAINING PROTEIN"/>
    <property type="match status" value="1"/>
</dbReference>
<dbReference type="PROSITE" id="PS51375">
    <property type="entry name" value="PPR"/>
    <property type="match status" value="4"/>
</dbReference>
<dbReference type="InterPro" id="IPR011990">
    <property type="entry name" value="TPR-like_helical_dom_sf"/>
</dbReference>
<feature type="repeat" description="PPR" evidence="2">
    <location>
        <begin position="250"/>
        <end position="284"/>
    </location>
</feature>
<proteinExistence type="predicted"/>
<comment type="caution">
    <text evidence="3">The sequence shown here is derived from an EMBL/GenBank/DDBJ whole genome shotgun (WGS) entry which is preliminary data.</text>
</comment>
<feature type="repeat" description="PPR" evidence="2">
    <location>
        <begin position="74"/>
        <end position="108"/>
    </location>
</feature>
<dbReference type="AlphaFoldDB" id="A0A9Q0X1I7"/>
<dbReference type="OrthoDB" id="609013at2759"/>
<dbReference type="Pfam" id="PF13041">
    <property type="entry name" value="PPR_2"/>
    <property type="match status" value="3"/>
</dbReference>
<dbReference type="GO" id="GO:0003723">
    <property type="term" value="F:RNA binding"/>
    <property type="evidence" value="ECO:0007669"/>
    <property type="project" value="InterPro"/>
</dbReference>
<gene>
    <name evidence="3" type="ORF">OIU79_018705</name>
</gene>
<feature type="repeat" description="PPR" evidence="2">
    <location>
        <begin position="180"/>
        <end position="214"/>
    </location>
</feature>
<sequence>MITKRLLSTSNSHPFPPMIKNYLQWAQNTPKYQSSTTFNPKGTSILATDLLKSYFGKGLISQARNLFDEMPERDVVVWTAMISGYTYCNEYTQAWSVFVDMVKDNNVPPNAFTISSVLKACKGMNSVFFLGGGLVHGLAIKRRFVDGFIYVDNALMDMYATCGVTMKDACVVFHDIKEKNVVSWTTLIAGYTHRGNGSRAVQIFREMSLEGAELNPHSISIAVRACTSVGSNILGRQIHTAVIKHGFGSDLPVMNSILDMYCKCSYLSEAKEYFNEMSEKDLITWNTLIAGYERSDSIEPLFIFSQMESEGFSPNCFTFTSLIAACANVAALHCGQQVHGGIFRRGLDGNRELANALIDMYAKCGNINDSQKIFSKMSCTNLVSWTSMMIGYGTHGYGKEAVELFDEMVRSGIRPDQVGKLAAKKALTLKPNMVESYVMLSNIYAAEGKWGEAERMRKLMKRAGSKKEAGRSWIEVRNQVCSFVVGNKMGSHIEWVYEVLELPARHMKEAGYVPELDCFIHDQEDGTDLK</sequence>
<evidence type="ECO:0000313" key="3">
    <source>
        <dbReference type="EMBL" id="KAJ6775585.1"/>
    </source>
</evidence>
<dbReference type="InterPro" id="IPR046848">
    <property type="entry name" value="E_motif"/>
</dbReference>
<dbReference type="InterPro" id="IPR002885">
    <property type="entry name" value="PPR_rpt"/>
</dbReference>
<dbReference type="EMBL" id="JAPFFK010000002">
    <property type="protein sequence ID" value="KAJ6775585.1"/>
    <property type="molecule type" value="Genomic_DNA"/>
</dbReference>
<accession>A0A9Q0X1I7</accession>